<dbReference type="Proteomes" id="UP001139516">
    <property type="component" value="Unassembled WGS sequence"/>
</dbReference>
<dbReference type="RefSeq" id="WP_248666768.1">
    <property type="nucleotide sequence ID" value="NZ_JALPRX010000036.1"/>
</dbReference>
<keyword evidence="8" id="KW-0576">Peroxisome</keyword>
<evidence type="ECO:0000256" key="2">
    <source>
        <dbReference type="ARBA" id="ARBA00010982"/>
    </source>
</evidence>
<dbReference type="InterPro" id="IPR020617">
    <property type="entry name" value="Thiolase_C"/>
</dbReference>
<evidence type="ECO:0000256" key="7">
    <source>
        <dbReference type="ARBA" id="ARBA00023098"/>
    </source>
</evidence>
<evidence type="ECO:0000256" key="8">
    <source>
        <dbReference type="ARBA" id="ARBA00023140"/>
    </source>
</evidence>
<dbReference type="InterPro" id="IPR016039">
    <property type="entry name" value="Thiolase-like"/>
</dbReference>
<dbReference type="PROSITE" id="PS00737">
    <property type="entry name" value="THIOLASE_2"/>
    <property type="match status" value="1"/>
</dbReference>
<dbReference type="AlphaFoldDB" id="A0A9X1Y7R4"/>
<evidence type="ECO:0000256" key="5">
    <source>
        <dbReference type="ARBA" id="ARBA00022832"/>
    </source>
</evidence>
<feature type="active site" description="Proton acceptor" evidence="12">
    <location>
        <position position="378"/>
    </location>
</feature>
<dbReference type="Gene3D" id="3.40.47.10">
    <property type="match status" value="1"/>
</dbReference>
<dbReference type="PROSITE" id="PS00099">
    <property type="entry name" value="THIOLASE_3"/>
    <property type="match status" value="1"/>
</dbReference>
<sequence>MTEAVIVSTARTPIGKAFRGGLNITHGAEMGAHVIGAALERAGVEKEAVEEVILGCGFPEGATGYNIARASAIRAGVPVAASAQVVARFCASGLEAIGAAAKRILVDQVPVAVAGGLESISLVSPSMNKTGLRDAWIEQHVPAVYMPMIETADIVAERYGISREAQDEFAVESQRRTAAAQQARRFDDEIVPITTTWAVTDKATGETRRETITIARDEGNRPETNYEGLARLKPVREGGFVTAGNASQLSDGASACVLMSSEEAARRGLTPLGVFRSLAVAGCGPEEMGIGPVLAVPRLLERNGLRVEDIDLWEMNEAFASQALYCRDRLGIPSERLNVNGGAISIGHPYGMSGARLVGHALLEGRRRGAKRAVVTMCVAGGMGAAGLLEIN</sequence>
<dbReference type="InterPro" id="IPR050215">
    <property type="entry name" value="Thiolase-like_sf_Thiolase"/>
</dbReference>
<evidence type="ECO:0000256" key="6">
    <source>
        <dbReference type="ARBA" id="ARBA00022946"/>
    </source>
</evidence>
<keyword evidence="3 13" id="KW-0808">Transferase</keyword>
<dbReference type="Pfam" id="PF02803">
    <property type="entry name" value="Thiolase_C"/>
    <property type="match status" value="1"/>
</dbReference>
<evidence type="ECO:0000256" key="4">
    <source>
        <dbReference type="ARBA" id="ARBA00022752"/>
    </source>
</evidence>
<evidence type="ECO:0000259" key="15">
    <source>
        <dbReference type="Pfam" id="PF02803"/>
    </source>
</evidence>
<dbReference type="GO" id="GO:0042619">
    <property type="term" value="P:poly-hydroxybutyrate biosynthetic process"/>
    <property type="evidence" value="ECO:0007669"/>
    <property type="project" value="UniProtKB-KW"/>
</dbReference>
<keyword evidence="6" id="KW-0809">Transit peptide</keyword>
<keyword evidence="17" id="KW-1185">Reference proteome</keyword>
<name>A0A9X1Y7R4_9PROT</name>
<evidence type="ECO:0000256" key="9">
    <source>
        <dbReference type="ARBA" id="ARBA00023315"/>
    </source>
</evidence>
<evidence type="ECO:0000256" key="12">
    <source>
        <dbReference type="PIRSR" id="PIRSR000429-1"/>
    </source>
</evidence>
<dbReference type="GO" id="GO:0003988">
    <property type="term" value="F:acetyl-CoA C-acyltransferase activity"/>
    <property type="evidence" value="ECO:0007669"/>
    <property type="project" value="UniProtKB-EC"/>
</dbReference>
<comment type="caution">
    <text evidence="16">The sequence shown here is derived from an EMBL/GenBank/DDBJ whole genome shotgun (WGS) entry which is preliminary data.</text>
</comment>
<comment type="subcellular location">
    <subcellularLocation>
        <location evidence="1">Peroxisome</location>
    </subcellularLocation>
</comment>
<keyword evidence="5" id="KW-0276">Fatty acid metabolism</keyword>
<dbReference type="GO" id="GO:0005737">
    <property type="term" value="C:cytoplasm"/>
    <property type="evidence" value="ECO:0007669"/>
    <property type="project" value="UniProtKB-ARBA"/>
</dbReference>
<feature type="active site" description="Proton acceptor" evidence="12">
    <location>
        <position position="348"/>
    </location>
</feature>
<feature type="active site" description="Acyl-thioester intermediate" evidence="12">
    <location>
        <position position="90"/>
    </location>
</feature>
<keyword evidence="4" id="KW-0583">PHB biosynthesis</keyword>
<evidence type="ECO:0000256" key="11">
    <source>
        <dbReference type="ARBA" id="ARBA00037924"/>
    </source>
</evidence>
<feature type="domain" description="Thiolase C-terminal" evidence="15">
    <location>
        <begin position="270"/>
        <end position="390"/>
    </location>
</feature>
<evidence type="ECO:0000256" key="3">
    <source>
        <dbReference type="ARBA" id="ARBA00022679"/>
    </source>
</evidence>
<dbReference type="Pfam" id="PF00108">
    <property type="entry name" value="Thiolase_N"/>
    <property type="match status" value="1"/>
</dbReference>
<dbReference type="InterPro" id="IPR020610">
    <property type="entry name" value="Thiolase_AS"/>
</dbReference>
<dbReference type="InterPro" id="IPR020616">
    <property type="entry name" value="Thiolase_N"/>
</dbReference>
<dbReference type="NCBIfam" id="TIGR01930">
    <property type="entry name" value="AcCoA-C-Actrans"/>
    <property type="match status" value="1"/>
</dbReference>
<dbReference type="PANTHER" id="PTHR43853:SF8">
    <property type="entry name" value="3-KETOACYL-COA THIOLASE, PEROXISOMAL"/>
    <property type="match status" value="1"/>
</dbReference>
<organism evidence="16 17">
    <name type="scientific">Roseomonas acroporae</name>
    <dbReference type="NCBI Taxonomy" id="2937791"/>
    <lineage>
        <taxon>Bacteria</taxon>
        <taxon>Pseudomonadati</taxon>
        <taxon>Pseudomonadota</taxon>
        <taxon>Alphaproteobacteria</taxon>
        <taxon>Acetobacterales</taxon>
        <taxon>Roseomonadaceae</taxon>
        <taxon>Roseomonas</taxon>
    </lineage>
</organism>
<evidence type="ECO:0000256" key="1">
    <source>
        <dbReference type="ARBA" id="ARBA00004275"/>
    </source>
</evidence>
<dbReference type="FunFam" id="3.40.47.10:FF:000010">
    <property type="entry name" value="Acetyl-CoA acetyltransferase (Thiolase)"/>
    <property type="match status" value="1"/>
</dbReference>
<dbReference type="GO" id="GO:0006635">
    <property type="term" value="P:fatty acid beta-oxidation"/>
    <property type="evidence" value="ECO:0007669"/>
    <property type="project" value="TreeGrafter"/>
</dbReference>
<dbReference type="EC" id="2.3.1.16" evidence="10"/>
<dbReference type="CDD" id="cd00751">
    <property type="entry name" value="thiolase"/>
    <property type="match status" value="1"/>
</dbReference>
<comment type="similarity">
    <text evidence="2 13">Belongs to the thiolase-like superfamily. Thiolase family.</text>
</comment>
<dbReference type="PIRSF" id="PIRSF000429">
    <property type="entry name" value="Ac-CoA_Ac_transf"/>
    <property type="match status" value="1"/>
</dbReference>
<evidence type="ECO:0000313" key="17">
    <source>
        <dbReference type="Proteomes" id="UP001139516"/>
    </source>
</evidence>
<keyword evidence="7" id="KW-0443">Lipid metabolism</keyword>
<evidence type="ECO:0000256" key="13">
    <source>
        <dbReference type="RuleBase" id="RU003557"/>
    </source>
</evidence>
<keyword evidence="9 13" id="KW-0012">Acyltransferase</keyword>
<feature type="domain" description="Thiolase N-terminal" evidence="14">
    <location>
        <begin position="5"/>
        <end position="261"/>
    </location>
</feature>
<evidence type="ECO:0000313" key="16">
    <source>
        <dbReference type="EMBL" id="MCK8784642.1"/>
    </source>
</evidence>
<dbReference type="PANTHER" id="PTHR43853">
    <property type="entry name" value="3-KETOACYL-COA THIOLASE, PEROXISOMAL"/>
    <property type="match status" value="1"/>
</dbReference>
<dbReference type="SUPFAM" id="SSF53901">
    <property type="entry name" value="Thiolase-like"/>
    <property type="match status" value="2"/>
</dbReference>
<comment type="pathway">
    <text evidence="11">Metabolic intermediate biosynthesis; (R)-mevalonate biosynthesis; (R)-mevalonate from acetyl-CoA: step 1/3.</text>
</comment>
<dbReference type="EMBL" id="JALPRX010000036">
    <property type="protein sequence ID" value="MCK8784642.1"/>
    <property type="molecule type" value="Genomic_DNA"/>
</dbReference>
<dbReference type="InterPro" id="IPR020613">
    <property type="entry name" value="Thiolase_CS"/>
</dbReference>
<reference evidence="16" key="1">
    <citation type="submission" date="2022-04" db="EMBL/GenBank/DDBJ databases">
        <title>Roseomonas acroporae sp. nov., isolated from coral Acropora digitifera.</title>
        <authorList>
            <person name="Sun H."/>
        </authorList>
    </citation>
    <scope>NUCLEOTIDE SEQUENCE</scope>
    <source>
        <strain evidence="16">NAR14</strain>
    </source>
</reference>
<accession>A0A9X1Y7R4</accession>
<dbReference type="InterPro" id="IPR002155">
    <property type="entry name" value="Thiolase"/>
</dbReference>
<dbReference type="GO" id="GO:0010124">
    <property type="term" value="P:phenylacetate catabolic process"/>
    <property type="evidence" value="ECO:0007669"/>
    <property type="project" value="TreeGrafter"/>
</dbReference>
<gene>
    <name evidence="16" type="ORF">M0638_09630</name>
</gene>
<evidence type="ECO:0000256" key="10">
    <source>
        <dbReference type="ARBA" id="ARBA00024073"/>
    </source>
</evidence>
<proteinExistence type="inferred from homology"/>
<evidence type="ECO:0000259" key="14">
    <source>
        <dbReference type="Pfam" id="PF00108"/>
    </source>
</evidence>
<protein>
    <recommendedName>
        <fullName evidence="10">acetyl-CoA C-acyltransferase</fullName>
        <ecNumber evidence="10">2.3.1.16</ecNumber>
    </recommendedName>
</protein>